<evidence type="ECO:0000313" key="3">
    <source>
        <dbReference type="Proteomes" id="UP001066276"/>
    </source>
</evidence>
<keyword evidence="3" id="KW-1185">Reference proteome</keyword>
<feature type="compositionally biased region" description="Basic and acidic residues" evidence="1">
    <location>
        <begin position="223"/>
        <end position="240"/>
    </location>
</feature>
<organism evidence="2 3">
    <name type="scientific">Pleurodeles waltl</name>
    <name type="common">Iberian ribbed newt</name>
    <dbReference type="NCBI Taxonomy" id="8319"/>
    <lineage>
        <taxon>Eukaryota</taxon>
        <taxon>Metazoa</taxon>
        <taxon>Chordata</taxon>
        <taxon>Craniata</taxon>
        <taxon>Vertebrata</taxon>
        <taxon>Euteleostomi</taxon>
        <taxon>Amphibia</taxon>
        <taxon>Batrachia</taxon>
        <taxon>Caudata</taxon>
        <taxon>Salamandroidea</taxon>
        <taxon>Salamandridae</taxon>
        <taxon>Pleurodelinae</taxon>
        <taxon>Pleurodeles</taxon>
    </lineage>
</organism>
<sequence length="323" mass="35458">MYCSLVTYSSTVLSADVYCGESSFLPEIISHFILSLTQLTLLLAKGQVADFPATSNAESKAERRSGGLAETESNETGNSPIQIPEDLPENGRAEEGKTTRAGNLDIRVPESLKSKEGLRAGRTDREEDAEERGASNLGKEDSGGDKGTNDPYLGERRPFNGRDHTSEGWDGPKKPEFCHVPGGMWLKQEGKTAGNPDIRVPESLKSKEGLRVGRADGEEDAEEKGVENLGKEDSGGDKGTNDPYLGERWPFNGQDDASEGQDGPKKPEFQLAHKDTTYLSFIPLFPVFLTKPPPGDHLQSPGTLRKKRTEEITRQKDHRYRLL</sequence>
<feature type="region of interest" description="Disordered" evidence="1">
    <location>
        <begin position="290"/>
        <end position="323"/>
    </location>
</feature>
<proteinExistence type="predicted"/>
<name>A0AAV7MPG3_PLEWA</name>
<dbReference type="EMBL" id="JANPWB010000013">
    <property type="protein sequence ID" value="KAJ1104374.1"/>
    <property type="molecule type" value="Genomic_DNA"/>
</dbReference>
<dbReference type="AlphaFoldDB" id="A0AAV7MPG3"/>
<feature type="compositionally biased region" description="Basic and acidic residues" evidence="1">
    <location>
        <begin position="199"/>
        <end position="216"/>
    </location>
</feature>
<feature type="compositionally biased region" description="Basic and acidic residues" evidence="1">
    <location>
        <begin position="89"/>
        <end position="98"/>
    </location>
</feature>
<feature type="compositionally biased region" description="Basic and acidic residues" evidence="1">
    <location>
        <begin position="107"/>
        <end position="125"/>
    </location>
</feature>
<protein>
    <submittedName>
        <fullName evidence="2">Uncharacterized protein</fullName>
    </submittedName>
</protein>
<dbReference type="Proteomes" id="UP001066276">
    <property type="component" value="Chromosome 9"/>
</dbReference>
<gene>
    <name evidence="2" type="ORF">NDU88_001786</name>
</gene>
<feature type="region of interest" description="Disordered" evidence="1">
    <location>
        <begin position="52"/>
        <end position="268"/>
    </location>
</feature>
<reference evidence="2" key="1">
    <citation type="journal article" date="2022" name="bioRxiv">
        <title>Sequencing and chromosome-scale assembly of the giantPleurodeles waltlgenome.</title>
        <authorList>
            <person name="Brown T."/>
            <person name="Elewa A."/>
            <person name="Iarovenko S."/>
            <person name="Subramanian E."/>
            <person name="Araus A.J."/>
            <person name="Petzold A."/>
            <person name="Susuki M."/>
            <person name="Suzuki K.-i.T."/>
            <person name="Hayashi T."/>
            <person name="Toyoda A."/>
            <person name="Oliveira C."/>
            <person name="Osipova E."/>
            <person name="Leigh N.D."/>
            <person name="Simon A."/>
            <person name="Yun M.H."/>
        </authorList>
    </citation>
    <scope>NUCLEOTIDE SEQUENCE</scope>
    <source>
        <strain evidence="2">20211129_DDA</strain>
        <tissue evidence="2">Liver</tissue>
    </source>
</reference>
<comment type="caution">
    <text evidence="2">The sequence shown here is derived from an EMBL/GenBank/DDBJ whole genome shotgun (WGS) entry which is preliminary data.</text>
</comment>
<evidence type="ECO:0000256" key="1">
    <source>
        <dbReference type="SAM" id="MobiDB-lite"/>
    </source>
</evidence>
<evidence type="ECO:0000313" key="2">
    <source>
        <dbReference type="EMBL" id="KAJ1104374.1"/>
    </source>
</evidence>
<accession>A0AAV7MPG3</accession>
<feature type="compositionally biased region" description="Basic and acidic residues" evidence="1">
    <location>
        <begin position="138"/>
        <end position="177"/>
    </location>
</feature>